<dbReference type="EMBL" id="CM000786">
    <property type="protein sequence ID" value="AQK43734.1"/>
    <property type="molecule type" value="Genomic_DNA"/>
</dbReference>
<dbReference type="AlphaFoldDB" id="A0A1D6J734"/>
<reference evidence="3" key="1">
    <citation type="submission" date="2015-12" db="EMBL/GenBank/DDBJ databases">
        <title>Update maize B73 reference genome by single molecule sequencing technologies.</title>
        <authorList>
            <consortium name="Maize Genome Sequencing Project"/>
            <person name="Ware D."/>
        </authorList>
    </citation>
    <scope>NUCLEOTIDE SEQUENCE</scope>
    <source>
        <tissue evidence="3">Seedling</tissue>
    </source>
</reference>
<dbReference type="InterPro" id="IPR002885">
    <property type="entry name" value="PPR_rpt"/>
</dbReference>
<name>A0A1D6J734_MAIZE</name>
<evidence type="ECO:0000256" key="2">
    <source>
        <dbReference type="ARBA" id="ARBA00022946"/>
    </source>
</evidence>
<dbReference type="PaxDb" id="4577-GRMZM2G443776_P01"/>
<evidence type="ECO:0000256" key="1">
    <source>
        <dbReference type="ARBA" id="ARBA00022737"/>
    </source>
</evidence>
<dbReference type="InParanoid" id="A0A1D6J734"/>
<sequence length="192" mass="21055">MFDAMPRRDGGSWNAIISASSRAGHPAEAFSLFADMNSLGIRPKDFTLASVLACCAAECLDLRGAQAAQQLHGHIVYGKCLSLTDARRAFDDILQPNDVFMEHNHPEVSSCCTKALQPGPKEGCGDVHFGCVRVELAVCGRIADAKLVFDGMEQHNLVSWNAMLTGYVKPMDLAGALDLFQQMRQRRRRSLM</sequence>
<keyword evidence="1" id="KW-0677">Repeat</keyword>
<dbReference type="GO" id="GO:0009451">
    <property type="term" value="P:RNA modification"/>
    <property type="evidence" value="ECO:0007669"/>
    <property type="project" value="InterPro"/>
</dbReference>
<accession>A0A1D6J734</accession>
<dbReference type="GO" id="GO:0003723">
    <property type="term" value="F:RNA binding"/>
    <property type="evidence" value="ECO:0007669"/>
    <property type="project" value="InterPro"/>
</dbReference>
<dbReference type="InterPro" id="IPR011990">
    <property type="entry name" value="TPR-like_helical_dom_sf"/>
</dbReference>
<dbReference type="eggNOG" id="KOG4197">
    <property type="taxonomic scope" value="Eukaryota"/>
</dbReference>
<dbReference type="Pfam" id="PF01535">
    <property type="entry name" value="PPR"/>
    <property type="match status" value="1"/>
</dbReference>
<protein>
    <submittedName>
        <fullName evidence="3">Pentatricopeptide repeat-containing protein</fullName>
    </submittedName>
</protein>
<dbReference type="InterPro" id="IPR046960">
    <property type="entry name" value="PPR_At4g14850-like_plant"/>
</dbReference>
<organism evidence="3">
    <name type="scientific">Zea mays</name>
    <name type="common">Maize</name>
    <dbReference type="NCBI Taxonomy" id="4577"/>
    <lineage>
        <taxon>Eukaryota</taxon>
        <taxon>Viridiplantae</taxon>
        <taxon>Streptophyta</taxon>
        <taxon>Embryophyta</taxon>
        <taxon>Tracheophyta</taxon>
        <taxon>Spermatophyta</taxon>
        <taxon>Magnoliopsida</taxon>
        <taxon>Liliopsida</taxon>
        <taxon>Poales</taxon>
        <taxon>Poaceae</taxon>
        <taxon>PACMAD clade</taxon>
        <taxon>Panicoideae</taxon>
        <taxon>Andropogonodae</taxon>
        <taxon>Andropogoneae</taxon>
        <taxon>Tripsacinae</taxon>
        <taxon>Zea</taxon>
    </lineage>
</organism>
<dbReference type="PANTHER" id="PTHR47926">
    <property type="entry name" value="PENTATRICOPEPTIDE REPEAT-CONTAINING PROTEIN"/>
    <property type="match status" value="1"/>
</dbReference>
<keyword evidence="2" id="KW-0809">Transit peptide</keyword>
<dbReference type="SMR" id="A0A1D6J734"/>
<dbReference type="PROSITE" id="PS51375">
    <property type="entry name" value="PPR"/>
    <property type="match status" value="2"/>
</dbReference>
<dbReference type="Gene3D" id="1.25.40.10">
    <property type="entry name" value="Tetratricopeptide repeat domain"/>
    <property type="match status" value="2"/>
</dbReference>
<dbReference type="Pfam" id="PF13041">
    <property type="entry name" value="PPR_2"/>
    <property type="match status" value="1"/>
</dbReference>
<dbReference type="NCBIfam" id="TIGR00756">
    <property type="entry name" value="PPR"/>
    <property type="match status" value="2"/>
</dbReference>
<proteinExistence type="predicted"/>
<gene>
    <name evidence="3" type="ORF">ZEAMMB73_Zm00001d025443</name>
</gene>
<evidence type="ECO:0000313" key="3">
    <source>
        <dbReference type="EMBL" id="AQK43734.1"/>
    </source>
</evidence>